<keyword evidence="2" id="KW-1185">Reference proteome</keyword>
<evidence type="ECO:0000313" key="1">
    <source>
        <dbReference type="EMBL" id="KIM74328.1"/>
    </source>
</evidence>
<organism evidence="1 2">
    <name type="scientific">Piloderma croceum (strain F 1598)</name>
    <dbReference type="NCBI Taxonomy" id="765440"/>
    <lineage>
        <taxon>Eukaryota</taxon>
        <taxon>Fungi</taxon>
        <taxon>Dikarya</taxon>
        <taxon>Basidiomycota</taxon>
        <taxon>Agaricomycotina</taxon>
        <taxon>Agaricomycetes</taxon>
        <taxon>Agaricomycetidae</taxon>
        <taxon>Atheliales</taxon>
        <taxon>Atheliaceae</taxon>
        <taxon>Piloderma</taxon>
    </lineage>
</organism>
<reference evidence="2" key="2">
    <citation type="submission" date="2015-01" db="EMBL/GenBank/DDBJ databases">
        <title>Evolutionary Origins and Diversification of the Mycorrhizal Mutualists.</title>
        <authorList>
            <consortium name="DOE Joint Genome Institute"/>
            <consortium name="Mycorrhizal Genomics Consortium"/>
            <person name="Kohler A."/>
            <person name="Kuo A."/>
            <person name="Nagy L.G."/>
            <person name="Floudas D."/>
            <person name="Copeland A."/>
            <person name="Barry K.W."/>
            <person name="Cichocki N."/>
            <person name="Veneault-Fourrey C."/>
            <person name="LaButti K."/>
            <person name="Lindquist E.A."/>
            <person name="Lipzen A."/>
            <person name="Lundell T."/>
            <person name="Morin E."/>
            <person name="Murat C."/>
            <person name="Riley R."/>
            <person name="Ohm R."/>
            <person name="Sun H."/>
            <person name="Tunlid A."/>
            <person name="Henrissat B."/>
            <person name="Grigoriev I.V."/>
            <person name="Hibbett D.S."/>
            <person name="Martin F."/>
        </authorList>
    </citation>
    <scope>NUCLEOTIDE SEQUENCE [LARGE SCALE GENOMIC DNA]</scope>
    <source>
        <strain evidence="2">F 1598</strain>
    </source>
</reference>
<dbReference type="InParanoid" id="A0A0C3AKA7"/>
<gene>
    <name evidence="1" type="ORF">PILCRDRAFT_14480</name>
</gene>
<dbReference type="OrthoDB" id="3001418at2759"/>
<dbReference type="AlphaFoldDB" id="A0A0C3AKA7"/>
<dbReference type="HOGENOM" id="CLU_320315_0_0_1"/>
<accession>A0A0C3AKA7</accession>
<dbReference type="Proteomes" id="UP000054166">
    <property type="component" value="Unassembled WGS sequence"/>
</dbReference>
<protein>
    <submittedName>
        <fullName evidence="1">Uncharacterized protein</fullName>
    </submittedName>
</protein>
<dbReference type="EMBL" id="KN833062">
    <property type="protein sequence ID" value="KIM74328.1"/>
    <property type="molecule type" value="Genomic_DNA"/>
</dbReference>
<sequence>MSAQTHMAGVFEDPELVRMSTIRSLSRTNDSTSTEWGPGTIFGRVLLGFGEAVKDGFDNIIIRRRLNALNSMFSHEQTLPSANLSQIYNDVLELSRPGLYREQIRQQALSILLAQIAVRQTEPLLISLGRWPIIEIQLFLAQIFACMPKEWSQEGTTSQPMYRYLTDVYISAQKQDEIHTALPFLDFLVQICQRSQGGGLAVLDAGLLDLLVSMMVRDFSIPSLGLRWDGAEECRFMMLDVCQSLLRHLSTHADHFLVMTDHPISALWPKHHLFHDDLAINSDARWRKRRLAWKQVDKSLVDDRIKNVPALYETPAGDMADLEDVCVDLLEFVGRPDVYGTELSSLARSRLLECVMFDGCHSEILADVLSRSSYEENVGVFVDIISCLSSIREALGNLTEILSESRFTRRFFLICISASQRSDTVCRALIGCGAVQLLLLVIDDLMPRQLFPPLRIDCHLTDILASSQKRDEIHAAIPFFNFLVQICRSQAGGQVVLDAGLLDLLVSMMVRNFSIPSLSLTWDEECRSMVLDECQSLLRHLSAHVDLFPVLAAHPISALWPKHHIFHEDLTTSADARWRKRRLAWKQVDRSLVDDRLKNIPTLYGTRTGDFQEFMLDLEDVCIDLLEFVGKPDVYGTELSSLARSQLLECIALGGPRCEVLASVLSSSSYEENSNVFKNLISYLSSLREAWPPLHNSTTRSLSEKGFTGPFLLVCISASERSDIVRRALIDSGMVHLLLSVISDFIPNQPYLPLEYEEDDAIPLLLINCEALSREKDPPNEASDTWKKHLCHAVNVLLSIKDVVIHQESQELSEPLFSPCRCGFGCFTYQWNQWRFVCCIRISNPSFITPTPPPAGATLEYTMSIQQRLSVVIDQAGITTRSSSSFIQARHSFIAGHSGSGPPCPQ</sequence>
<proteinExistence type="predicted"/>
<name>A0A0C3AKA7_PILCF</name>
<evidence type="ECO:0000313" key="2">
    <source>
        <dbReference type="Proteomes" id="UP000054166"/>
    </source>
</evidence>
<reference evidence="1 2" key="1">
    <citation type="submission" date="2014-04" db="EMBL/GenBank/DDBJ databases">
        <authorList>
            <consortium name="DOE Joint Genome Institute"/>
            <person name="Kuo A."/>
            <person name="Tarkka M."/>
            <person name="Buscot F."/>
            <person name="Kohler A."/>
            <person name="Nagy L.G."/>
            <person name="Floudas D."/>
            <person name="Copeland A."/>
            <person name="Barry K.W."/>
            <person name="Cichocki N."/>
            <person name="Veneault-Fourrey C."/>
            <person name="LaButti K."/>
            <person name="Lindquist E.A."/>
            <person name="Lipzen A."/>
            <person name="Lundell T."/>
            <person name="Morin E."/>
            <person name="Murat C."/>
            <person name="Sun H."/>
            <person name="Tunlid A."/>
            <person name="Henrissat B."/>
            <person name="Grigoriev I.V."/>
            <person name="Hibbett D.S."/>
            <person name="Martin F."/>
            <person name="Nordberg H.P."/>
            <person name="Cantor M.N."/>
            <person name="Hua S.X."/>
        </authorList>
    </citation>
    <scope>NUCLEOTIDE SEQUENCE [LARGE SCALE GENOMIC DNA]</scope>
    <source>
        <strain evidence="1 2">F 1598</strain>
    </source>
</reference>